<evidence type="ECO:0000313" key="4">
    <source>
        <dbReference type="EMBL" id="OUT22537.1"/>
    </source>
</evidence>
<dbReference type="VEuPathDB" id="FungiDB:C5L36_0D03030"/>
<evidence type="ECO:0000313" key="2">
    <source>
        <dbReference type="EMBL" id="KGK38397.1"/>
    </source>
</evidence>
<evidence type="ECO:0000313" key="6">
    <source>
        <dbReference type="Proteomes" id="UP000189274"/>
    </source>
</evidence>
<dbReference type="EMBL" id="NHMM01000003">
    <property type="protein sequence ID" value="OUT22537.1"/>
    <property type="molecule type" value="Genomic_DNA"/>
</dbReference>
<dbReference type="OrthoDB" id="10612015at2759"/>
<evidence type="ECO:0000313" key="7">
    <source>
        <dbReference type="Proteomes" id="UP000195871"/>
    </source>
</evidence>
<dbReference type="EMBL" id="JQFK01000020">
    <property type="protein sequence ID" value="KGK38397.1"/>
    <property type="molecule type" value="Genomic_DNA"/>
</dbReference>
<dbReference type="AlphaFoldDB" id="A0A099P2J9"/>
<dbReference type="Proteomes" id="UP000029867">
    <property type="component" value="Unassembled WGS sequence"/>
</dbReference>
<protein>
    <submittedName>
        <fullName evidence="2">Uncharacterized protein</fullName>
    </submittedName>
</protein>
<gene>
    <name evidence="3" type="ORF">BOH78_2293</name>
    <name evidence="1" type="ORF">C5L36_0D03030</name>
    <name evidence="4" type="ORF">CAS74_002278</name>
    <name evidence="2" type="ORF">JL09_g2458</name>
</gene>
<reference evidence="4 7" key="5">
    <citation type="submission" date="2017-05" db="EMBL/GenBank/DDBJ databases">
        <title>The Genome Sequence of Candida krusei Ckrusei653.</title>
        <authorList>
            <person name="Cuomo C."/>
            <person name="Forche A."/>
            <person name="Young S."/>
            <person name="Abouelleil A."/>
            <person name="Cao P."/>
            <person name="Chapman S."/>
            <person name="Cusick C."/>
            <person name="Shea T."/>
            <person name="Nusbaum C."/>
            <person name="Birren B."/>
        </authorList>
    </citation>
    <scope>NUCLEOTIDE SEQUENCE [LARGE SCALE GENOMIC DNA]</scope>
    <source>
        <strain evidence="4 7">Ckrusei653</strain>
    </source>
</reference>
<sequence>MEALDNTHRELLTRFRHFINNGKLKLPERLRHEEIAKDDVYERARKLYEVRPQQREEDEAILKLIGYSNCMYSKYISLMSEVTYRELPGCCKFSAEVIIQYSDQIVLHGYDINSSMYSDYFRTHGLVIGTHKFNAMYSVERFDYNLYAEYLRSTYYWGENPPVCYANKKNPYCFYLLDEPETIVEIDWFLYPVQQLWQKFKEVLVLYSNLMFRRADYVARQIETGISYCLSFGQFAQVLPFLPHMKFSKELGSSNFRPKRPKKWNNLIHNAIMVCHTNYSEEQMRRSRRKTESKGLRNRTLLNTDCPVKYDVTIDLLHGVVFIKKLEEHSSECHSIQQQKGYLITRRLKTEKNIRDRFDRDLLDYYGIDKIIMKNHDRFFKGVEHVSKRQRTS</sequence>
<evidence type="ECO:0000313" key="3">
    <source>
        <dbReference type="EMBL" id="ONH74593.1"/>
    </source>
</evidence>
<dbReference type="EMBL" id="MQVM01000009">
    <property type="protein sequence ID" value="ONH74593.1"/>
    <property type="molecule type" value="Genomic_DNA"/>
</dbReference>
<name>A0A099P2J9_PICKU</name>
<dbReference type="Proteomes" id="UP000249293">
    <property type="component" value="Chromosome 4"/>
</dbReference>
<reference evidence="2" key="2">
    <citation type="submission" date="2014-08" db="EMBL/GenBank/DDBJ databases">
        <title>Exploiting Issatchenkia orientalis SD108 for Succinic Acid Production.</title>
        <authorList>
            <person name="Xiao H."/>
            <person name="Shao Z."/>
            <person name="Jiang Y."/>
            <person name="Dole S."/>
            <person name="Zhao H."/>
        </authorList>
    </citation>
    <scope>NUCLEOTIDE SEQUENCE [LARGE SCALE GENOMIC DNA]</scope>
    <source>
        <strain evidence="2">SD108</strain>
    </source>
</reference>
<dbReference type="Proteomes" id="UP000195871">
    <property type="component" value="Unassembled WGS sequence"/>
</dbReference>
<proteinExistence type="predicted"/>
<reference evidence="5" key="1">
    <citation type="journal article" date="2014" name="Microb. Cell Fact.">
        <title>Exploiting Issatchenkia orientalis SD108 for succinic acid production.</title>
        <authorList>
            <person name="Xiao H."/>
            <person name="Shao Z."/>
            <person name="Jiang Y."/>
            <person name="Dole S."/>
            <person name="Zhao H."/>
        </authorList>
    </citation>
    <scope>NUCLEOTIDE SEQUENCE [LARGE SCALE GENOMIC DNA]</scope>
    <source>
        <strain evidence="5">SD108</strain>
    </source>
</reference>
<dbReference type="Proteomes" id="UP000189274">
    <property type="component" value="Unassembled WGS sequence"/>
</dbReference>
<reference evidence="3" key="4">
    <citation type="submission" date="2017-01" db="EMBL/GenBank/DDBJ databases">
        <authorList>
            <person name="Mah S.A."/>
            <person name="Swanson W.J."/>
            <person name="Moy G.W."/>
            <person name="Vacquier V.D."/>
        </authorList>
    </citation>
    <scope>NUCLEOTIDE SEQUENCE [LARGE SCALE GENOMIC DNA]</scope>
    <source>
        <strain evidence="3">129</strain>
    </source>
</reference>
<evidence type="ECO:0000313" key="5">
    <source>
        <dbReference type="Proteomes" id="UP000029867"/>
    </source>
</evidence>
<keyword evidence="8" id="KW-1185">Reference proteome</keyword>
<dbReference type="EMBL" id="CP028776">
    <property type="protein sequence ID" value="AWU77564.1"/>
    <property type="molecule type" value="Genomic_DNA"/>
</dbReference>
<accession>A0A099P2J9</accession>
<reference evidence="1 8" key="6">
    <citation type="submission" date="2018-06" db="EMBL/GenBank/DDBJ databases">
        <title>Population genomics shows no distinction between pathogenic Candida krusei and environmental Pichia kudriavzevii: One species, four names.</title>
        <authorList>
            <person name="Douglass A.P."/>
            <person name="Offei B."/>
            <person name="Braun-Galleani S."/>
            <person name="Coughlan A.Y."/>
            <person name="Martos A."/>
            <person name="Ortiz-Merino R.A."/>
            <person name="Byrne K.P."/>
            <person name="Wolfe K.H."/>
        </authorList>
    </citation>
    <scope>NUCLEOTIDE SEQUENCE [LARGE SCALE GENOMIC DNA]</scope>
    <source>
        <strain evidence="1 8">CBS573</strain>
    </source>
</reference>
<evidence type="ECO:0000313" key="1">
    <source>
        <dbReference type="EMBL" id="AWU77564.1"/>
    </source>
</evidence>
<reference evidence="6" key="3">
    <citation type="journal article" date="2017" name="Genome Announc.">
        <title>Genome sequences of Cyberlindnera fabianii 65, Pichia kudriavzevii 129, and Saccharomyces cerevisiae 131 isolated from fermented masau fruits in Zimbabwe.</title>
        <authorList>
            <person name="van Rijswijck I.M.H."/>
            <person name="Derks M.F.L."/>
            <person name="Abee T."/>
            <person name="de Ridder D."/>
            <person name="Smid E.J."/>
        </authorList>
    </citation>
    <scope>NUCLEOTIDE SEQUENCE [LARGE SCALE GENOMIC DNA]</scope>
    <source>
        <strain evidence="6">129</strain>
    </source>
</reference>
<organism evidence="2 5">
    <name type="scientific">Pichia kudriavzevii</name>
    <name type="common">Yeast</name>
    <name type="synonym">Issatchenkia orientalis</name>
    <dbReference type="NCBI Taxonomy" id="4909"/>
    <lineage>
        <taxon>Eukaryota</taxon>
        <taxon>Fungi</taxon>
        <taxon>Dikarya</taxon>
        <taxon>Ascomycota</taxon>
        <taxon>Saccharomycotina</taxon>
        <taxon>Pichiomycetes</taxon>
        <taxon>Pichiales</taxon>
        <taxon>Pichiaceae</taxon>
        <taxon>Pichia</taxon>
    </lineage>
</organism>
<dbReference type="HOGENOM" id="CLU_702195_0_0_1"/>
<evidence type="ECO:0000313" key="8">
    <source>
        <dbReference type="Proteomes" id="UP000249293"/>
    </source>
</evidence>